<keyword evidence="5" id="KW-1185">Reference proteome</keyword>
<reference evidence="4" key="1">
    <citation type="submission" date="2021-04" db="EMBL/GenBank/DDBJ databases">
        <authorList>
            <person name="Postec A."/>
        </authorList>
    </citation>
    <scope>NUCLEOTIDE SEQUENCE</scope>
    <source>
        <strain evidence="4">F1F22</strain>
    </source>
</reference>
<dbReference type="SUPFAM" id="SSF54631">
    <property type="entry name" value="CBS-domain pair"/>
    <property type="match status" value="1"/>
</dbReference>
<evidence type="ECO:0000256" key="2">
    <source>
        <dbReference type="PROSITE-ProRule" id="PRU00703"/>
    </source>
</evidence>
<evidence type="ECO:0000313" key="4">
    <source>
        <dbReference type="EMBL" id="URA10920.1"/>
    </source>
</evidence>
<dbReference type="InterPro" id="IPR046342">
    <property type="entry name" value="CBS_dom_sf"/>
</dbReference>
<feature type="domain" description="CBS" evidence="3">
    <location>
        <begin position="78"/>
        <end position="133"/>
    </location>
</feature>
<gene>
    <name evidence="4" type="ORF">KDW03_03715</name>
</gene>
<dbReference type="AlphaFoldDB" id="A0AAX3BF78"/>
<dbReference type="PANTHER" id="PTHR43080:SF2">
    <property type="entry name" value="CBS DOMAIN-CONTAINING PROTEIN"/>
    <property type="match status" value="1"/>
</dbReference>
<dbReference type="PANTHER" id="PTHR43080">
    <property type="entry name" value="CBS DOMAIN-CONTAINING PROTEIN CBSX3, MITOCHONDRIAL"/>
    <property type="match status" value="1"/>
</dbReference>
<evidence type="ECO:0000259" key="3">
    <source>
        <dbReference type="PROSITE" id="PS51371"/>
    </source>
</evidence>
<dbReference type="EMBL" id="CP073355">
    <property type="protein sequence ID" value="URA10920.1"/>
    <property type="molecule type" value="Genomic_DNA"/>
</dbReference>
<evidence type="ECO:0000313" key="5">
    <source>
        <dbReference type="Proteomes" id="UP001056539"/>
    </source>
</evidence>
<accession>A0AAX3BF78</accession>
<organism evidence="4 5">
    <name type="scientific">Thermospira aquatica</name>
    <dbReference type="NCBI Taxonomy" id="2828656"/>
    <lineage>
        <taxon>Bacteria</taxon>
        <taxon>Pseudomonadati</taxon>
        <taxon>Spirochaetota</taxon>
        <taxon>Spirochaetia</taxon>
        <taxon>Brevinematales</taxon>
        <taxon>Thermospiraceae</taxon>
        <taxon>Thermospira</taxon>
    </lineage>
</organism>
<reference evidence="4" key="2">
    <citation type="submission" date="2022-06" db="EMBL/GenBank/DDBJ databases">
        <title>Thermospira aquatica gen. nov., sp. nov.</title>
        <authorList>
            <person name="Ben Ali Gam Z."/>
            <person name="Labat M."/>
        </authorList>
    </citation>
    <scope>NUCLEOTIDE SEQUENCE</scope>
    <source>
        <strain evidence="4">F1F22</strain>
    </source>
</reference>
<name>A0AAX3BF78_9SPIR</name>
<feature type="domain" description="CBS" evidence="3">
    <location>
        <begin position="12"/>
        <end position="72"/>
    </location>
</feature>
<dbReference type="PROSITE" id="PS51371">
    <property type="entry name" value="CBS"/>
    <property type="match status" value="2"/>
</dbReference>
<dbReference type="InterPro" id="IPR000644">
    <property type="entry name" value="CBS_dom"/>
</dbReference>
<dbReference type="Pfam" id="PF00571">
    <property type="entry name" value="CBS"/>
    <property type="match status" value="2"/>
</dbReference>
<dbReference type="InterPro" id="IPR051257">
    <property type="entry name" value="Diverse_CBS-Domain"/>
</dbReference>
<dbReference type="Gene3D" id="3.10.580.10">
    <property type="entry name" value="CBS-domain"/>
    <property type="match status" value="1"/>
</dbReference>
<sequence>MNELDEVKVGTIGKKVPFTVTEDMPITKAADKMLREKVHSLIVIDQKGKPVGILDSWDIMKVTFMGEGGKDLPVSKVLDKKKFFFVYEEVSLRDALNLMLDKGIRALPILDENDKLIGKISLTDIAIFVREKL</sequence>
<dbReference type="Proteomes" id="UP001056539">
    <property type="component" value="Chromosome"/>
</dbReference>
<keyword evidence="1 2" id="KW-0129">CBS domain</keyword>
<protein>
    <submittedName>
        <fullName evidence="4">CBS domain-containing protein</fullName>
    </submittedName>
</protein>
<dbReference type="SMART" id="SM00116">
    <property type="entry name" value="CBS"/>
    <property type="match status" value="2"/>
</dbReference>
<evidence type="ECO:0000256" key="1">
    <source>
        <dbReference type="ARBA" id="ARBA00023122"/>
    </source>
</evidence>
<dbReference type="RefSeq" id="WP_271436052.1">
    <property type="nucleotide sequence ID" value="NZ_CP073355.1"/>
</dbReference>
<proteinExistence type="predicted"/>
<dbReference type="CDD" id="cd02205">
    <property type="entry name" value="CBS_pair_SF"/>
    <property type="match status" value="1"/>
</dbReference>
<dbReference type="KEGG" id="taqu:KDW03_03715"/>